<dbReference type="RefSeq" id="WP_380845797.1">
    <property type="nucleotide sequence ID" value="NZ_JBHSFP010000024.1"/>
</dbReference>
<dbReference type="InterPro" id="IPR025141">
    <property type="entry name" value="DUF4082"/>
</dbReference>
<sequence length="1784" mass="192822">MTSLLVGAGSSPAAAGPSPAPAPQSTVAASDIYEEAKQQAKKQNKRVEIPAYRSENSTTFANPDGKTLRVEMSTSPVRVKRNGTWETIDTTLVVQDGEVRPRVAKSDLALSAGGNRNVLAASADPSRPQSGKAQVQLLAPDKLPAPHLSGNHAEYTSAYGDGIDLVVTATPTGFRQQIIIRKRPAQPLPLRIPVDLPADFAFEKVSGKVMLVKNTSKGMQEQIVDLSTTMMLDAVAADESKDPDEGKVGKATTNLEKAGGGDSTLVLTPDAAFLADPAVTYPVTVAAAASDWWEPSPDNTIDTFVNNDAYPDSRDNQLLDRILVGKSNDGAVRWRSYIKFQDIPADSLLRGGKVQNADLVLWNHLSNACGTSVGSGITARQITSSWTPGSLTWTNQPSVTSTGANTEYGAYTPTTACTSEWAKKEWDLVHSVNRIVQAWADGEANYGFQLTAGNESDLTNWRRYRTTEYTVCNNGTACEGRVHQPLLFVDFEPLILDKATYIQSEKPSDAPSVAEMEDMRVRESDAIPEFPYVSDQASVASARESDARVTVDADSLEPPSDLAPEQLEWLKDPNEGPGYYEASDDSNPPPGPDTTAPSIYTTNPMADAVDIPVDTDVRAMLTEAITNASLNVKNADGKIVPGQINASADGKAIIFTPEQALTFSTKYSVQVADARDSAGHVMTAFSWSFTTRAGHAPEGERARWKFDEGNGTSAADATGHGYDATLSDSTTWVTGKSRSAVSNTGTTGGQEGGSPVSGMTFEDHSDNGYVAFTGADGSQLIYKHQIDGVYRRDSDPADASKVVRNSATQFTHVAADGVKTVLKAVSVPASAPAHLFADTAAPPIAAVDESASLELGVKFTTDKPGLITGVRFYKGPGNTGTHVGNLWSTSGQNLATGTFTDETESGWQRLVFAAPVQVVPGTTYVASYFAPEGHYSFSDDFFSSATDNPPLHAPATADVYGGNGVYAYGPSSAMPSGSFRGGNYWVDVEFVPNEGQPDPALSTVSTIHLFDSATPGTDASTDSNSLELGVKFTADKPGFITGVRFYKGPGNTGTHIGNLWTAGGQKLATGTFPEETESGWQRLTFAAPVRVTAGTAYVASYFAPGGRYAFDSNYFANATDNPPLHAPAATAVYGGNGVYSYGAASHFPAGTYGASNYWVDVDFTSDLTRWVISSIEPRIQPLAQTSGSVIRTDASFTVTAWLRWTDKNGDYSVIEQRGSRRNAFRLGNDPAHGLVFTFSESDTDDAAVEGVLSDVEAPVGEWFHLAGVYSAPAETASLYLNGKLVKTQPISFSTWTVEAPLALGASMQGDLDEVRLFDKRLTNEEIVALRDDVVTPAASPTVTRSEPRSINLSHTAQEARSMASAAPSDDWFYNACWRNETQARTPSRPVAPGLFTPGGYHLSRQNWCGIQHLGAVEANTLTRERTKGFDSALTLLGYTTNSKVSDPHGTRARIYSFDAYIDHFEFVDLGYRRWAEIELGMEDSQPGDGCNLISNVESYKAKWSEWDAGKHVSWTFASLEENGKGDDKVQFCHPRFYSKITTLASQPKFTESSDAYPDVRCDSAPYIVSTVGSGCVFHMAQAIYQTRETLPGDPTKSSEKPDLKDEVQTAYRNVPSHIWTALNAPRLTQPRDPGKSIPGKMGLGLVRSVDKKWNEKNNDKVRDICRNNFKEYDATVDPVLGKPATTGNPPIPVPVNQRKVYECDEFPFESTMQGAWTSAERINRPEARNFSVRPVWWKNNGNDGQRLRLFYEYNRILGVDRNNRKTEYDLFLVDPQVPQAPPVP</sequence>
<reference evidence="6" key="1">
    <citation type="journal article" date="2019" name="Int. J. Syst. Evol. Microbiol.">
        <title>The Global Catalogue of Microorganisms (GCM) 10K type strain sequencing project: providing services to taxonomists for standard genome sequencing and annotation.</title>
        <authorList>
            <consortium name="The Broad Institute Genomics Platform"/>
            <consortium name="The Broad Institute Genome Sequencing Center for Infectious Disease"/>
            <person name="Wu L."/>
            <person name="Ma J."/>
        </authorList>
    </citation>
    <scope>NUCLEOTIDE SEQUENCE [LARGE SCALE GENOMIC DNA]</scope>
    <source>
        <strain evidence="6">CGMCC 4.7132</strain>
    </source>
</reference>
<dbReference type="EMBL" id="JBHSFP010000024">
    <property type="protein sequence ID" value="MFC4534682.1"/>
    <property type="molecule type" value="Genomic_DNA"/>
</dbReference>
<keyword evidence="2" id="KW-1015">Disulfide bond</keyword>
<dbReference type="Pfam" id="PF13313">
    <property type="entry name" value="DUF4082"/>
    <property type="match status" value="2"/>
</dbReference>
<gene>
    <name evidence="5" type="ORF">ACFO60_28325</name>
</gene>
<feature type="region of interest" description="Disordered" evidence="3">
    <location>
        <begin position="733"/>
        <end position="760"/>
    </location>
</feature>
<dbReference type="Proteomes" id="UP001596004">
    <property type="component" value="Unassembled WGS sequence"/>
</dbReference>
<evidence type="ECO:0000313" key="6">
    <source>
        <dbReference type="Proteomes" id="UP001596004"/>
    </source>
</evidence>
<evidence type="ECO:0000256" key="1">
    <source>
        <dbReference type="ARBA" id="ARBA00022729"/>
    </source>
</evidence>
<feature type="domain" description="LamG-like jellyroll fold" evidence="4">
    <location>
        <begin position="1194"/>
        <end position="1324"/>
    </location>
</feature>
<dbReference type="Gene3D" id="2.60.40.1220">
    <property type="match status" value="1"/>
</dbReference>
<protein>
    <submittedName>
        <fullName evidence="5">DUF4082 domain-containing protein</fullName>
    </submittedName>
</protein>
<dbReference type="Gene3D" id="2.60.120.200">
    <property type="match status" value="2"/>
</dbReference>
<dbReference type="Pfam" id="PF13385">
    <property type="entry name" value="Laminin_G_3"/>
    <property type="match status" value="1"/>
</dbReference>
<comment type="caution">
    <text evidence="5">The sequence shown here is derived from an EMBL/GenBank/DDBJ whole genome shotgun (WGS) entry which is preliminary data.</text>
</comment>
<dbReference type="InterPro" id="IPR013320">
    <property type="entry name" value="ConA-like_dom_sf"/>
</dbReference>
<dbReference type="InterPro" id="IPR014755">
    <property type="entry name" value="Cu-Rt/internalin_Ig-like"/>
</dbReference>
<proteinExistence type="predicted"/>
<feature type="compositionally biased region" description="Polar residues" evidence="3">
    <location>
        <begin position="733"/>
        <end position="745"/>
    </location>
</feature>
<feature type="region of interest" description="Disordered" evidence="3">
    <location>
        <begin position="1"/>
        <end position="67"/>
    </location>
</feature>
<dbReference type="SMART" id="SM00560">
    <property type="entry name" value="LamGL"/>
    <property type="match status" value="1"/>
</dbReference>
<evidence type="ECO:0000256" key="3">
    <source>
        <dbReference type="SAM" id="MobiDB-lite"/>
    </source>
</evidence>
<dbReference type="SUPFAM" id="SSF49899">
    <property type="entry name" value="Concanavalin A-like lectins/glucanases"/>
    <property type="match status" value="1"/>
</dbReference>
<name>A0ABV9CPB8_9ACTN</name>
<feature type="region of interest" description="Disordered" evidence="3">
    <location>
        <begin position="525"/>
        <end position="600"/>
    </location>
</feature>
<dbReference type="Pfam" id="PF13205">
    <property type="entry name" value="Big_5"/>
    <property type="match status" value="1"/>
</dbReference>
<dbReference type="NCBIfam" id="NF033679">
    <property type="entry name" value="DNRLRE_dom"/>
    <property type="match status" value="1"/>
</dbReference>
<dbReference type="InterPro" id="IPR006558">
    <property type="entry name" value="LamG-like"/>
</dbReference>
<dbReference type="InterPro" id="IPR032812">
    <property type="entry name" value="SbsA_Ig"/>
</dbReference>
<feature type="compositionally biased region" description="Low complexity" evidence="3">
    <location>
        <begin position="7"/>
        <end position="17"/>
    </location>
</feature>
<evidence type="ECO:0000313" key="5">
    <source>
        <dbReference type="EMBL" id="MFC4534682.1"/>
    </source>
</evidence>
<evidence type="ECO:0000259" key="4">
    <source>
        <dbReference type="SMART" id="SM00560"/>
    </source>
</evidence>
<organism evidence="5 6">
    <name type="scientific">Sphaerisporangium dianthi</name>
    <dbReference type="NCBI Taxonomy" id="1436120"/>
    <lineage>
        <taxon>Bacteria</taxon>
        <taxon>Bacillati</taxon>
        <taxon>Actinomycetota</taxon>
        <taxon>Actinomycetes</taxon>
        <taxon>Streptosporangiales</taxon>
        <taxon>Streptosporangiaceae</taxon>
        <taxon>Sphaerisporangium</taxon>
    </lineage>
</organism>
<evidence type="ECO:0000256" key="2">
    <source>
        <dbReference type="ARBA" id="ARBA00023157"/>
    </source>
</evidence>
<keyword evidence="1" id="KW-0732">Signal</keyword>
<keyword evidence="6" id="KW-1185">Reference proteome</keyword>
<accession>A0ABV9CPB8</accession>